<evidence type="ECO:0000256" key="1">
    <source>
        <dbReference type="ARBA" id="ARBA00004328"/>
    </source>
</evidence>
<evidence type="ECO:0000256" key="3">
    <source>
        <dbReference type="ARBA" id="ARBA00022844"/>
    </source>
</evidence>
<keyword evidence="2 4" id="KW-0167">Capsid protein</keyword>
<sequence>MDDETKKLKNKNKETKEGVQMFIAAESSFGSVNLHIDPTLIAMNDVRQLGTQQNAALNRDLFLTLKAKYPNLSDKDKDFHIAMMLYRLAVKSSSLQSDDDTTGITYTREGVEVDLSDKLWTDVVFNSKGIGNRANALRVWGRTNDALYLAFCRQNRNLSYGGRPLDAGIPAGYHYLCADFLTGAGLTDLECAVYIQAKEQLLKKRGADEVVVTNVRQLGKFNTR</sequence>
<proteinExistence type="predicted"/>
<gene>
    <name evidence="4" type="primary">P25</name>
</gene>
<reference evidence="4" key="1">
    <citation type="submission" date="2019-08" db="EMBL/GenBank/DDBJ databases">
        <authorList>
            <person name="Ghosh D.K."/>
            <person name="Kokane S.B."/>
            <person name="Kokane A.D."/>
            <person name="Surwase D.R."/>
        </authorList>
    </citation>
    <scope>NUCLEOTIDE SEQUENCE</scope>
    <source>
        <strain evidence="4">Bhu-Wa-60</strain>
    </source>
</reference>
<name>A0A6H0JFI1_9CLOS</name>
<protein>
    <submittedName>
        <fullName evidence="4">Coat protein</fullName>
    </submittedName>
</protein>
<keyword evidence="3" id="KW-0946">Virion</keyword>
<dbReference type="InterPro" id="IPR002679">
    <property type="entry name" value="Closter_coat"/>
</dbReference>
<dbReference type="GO" id="GO:0019028">
    <property type="term" value="C:viral capsid"/>
    <property type="evidence" value="ECO:0007669"/>
    <property type="project" value="UniProtKB-KW"/>
</dbReference>
<evidence type="ECO:0000256" key="2">
    <source>
        <dbReference type="ARBA" id="ARBA00022561"/>
    </source>
</evidence>
<dbReference type="Pfam" id="PF01785">
    <property type="entry name" value="Closter_coat"/>
    <property type="match status" value="1"/>
</dbReference>
<organism evidence="4">
    <name type="scientific">Citrus tristeza virus</name>
    <dbReference type="NCBI Taxonomy" id="12162"/>
    <lineage>
        <taxon>Viruses</taxon>
        <taxon>Riboviria</taxon>
        <taxon>Orthornavirae</taxon>
        <taxon>Kitrinoviricota</taxon>
        <taxon>Alsuviricetes</taxon>
        <taxon>Martellivirales</taxon>
        <taxon>Closteroviridae</taxon>
        <taxon>Closterovirus</taxon>
        <taxon>Closterovirus tristezae</taxon>
    </lineage>
</organism>
<evidence type="ECO:0000313" key="4">
    <source>
        <dbReference type="EMBL" id="QIU78610.1"/>
    </source>
</evidence>
<dbReference type="EMBL" id="MN366309">
    <property type="protein sequence ID" value="QIU78610.1"/>
    <property type="molecule type" value="Genomic_RNA"/>
</dbReference>
<comment type="subcellular location">
    <subcellularLocation>
        <location evidence="1">Virion</location>
    </subcellularLocation>
</comment>
<accession>A0A6H0JFI1</accession>